<dbReference type="Proteomes" id="UP000078290">
    <property type="component" value="Unassembled WGS sequence"/>
</dbReference>
<comment type="caution">
    <text evidence="1">The sequence shown here is derived from an EMBL/GenBank/DDBJ whole genome shotgun (WGS) entry which is preliminary data.</text>
</comment>
<dbReference type="RefSeq" id="WP_064550798.1">
    <property type="nucleotide sequence ID" value="NZ_LXMA01000012.1"/>
</dbReference>
<reference evidence="2" key="1">
    <citation type="submission" date="2016-05" db="EMBL/GenBank/DDBJ databases">
        <authorList>
            <person name="Wang W."/>
            <person name="Zhu L."/>
        </authorList>
    </citation>
    <scope>NUCLEOTIDE SEQUENCE [LARGE SCALE GENOMIC DNA]</scope>
    <source>
        <strain evidence="2">W-2</strain>
    </source>
</reference>
<name>A0A1B7KST5_PARTM</name>
<dbReference type="AlphaFoldDB" id="A0A1B7KST5"/>
<evidence type="ECO:0000313" key="1">
    <source>
        <dbReference type="EMBL" id="OAT73122.1"/>
    </source>
</evidence>
<gene>
    <name evidence="1" type="ORF">A7K69_03810</name>
</gene>
<dbReference type="EMBL" id="LXMA01000012">
    <property type="protein sequence ID" value="OAT73122.1"/>
    <property type="molecule type" value="Genomic_DNA"/>
</dbReference>
<evidence type="ECO:0000313" key="2">
    <source>
        <dbReference type="Proteomes" id="UP000078290"/>
    </source>
</evidence>
<proteinExistence type="predicted"/>
<organism evidence="1 2">
    <name type="scientific">Parageobacillus thermoglucosidasius</name>
    <name type="common">Geobacillus thermoglucosidasius</name>
    <dbReference type="NCBI Taxonomy" id="1426"/>
    <lineage>
        <taxon>Bacteria</taxon>
        <taxon>Bacillati</taxon>
        <taxon>Bacillota</taxon>
        <taxon>Bacilli</taxon>
        <taxon>Bacillales</taxon>
        <taxon>Anoxybacillaceae</taxon>
        <taxon>Parageobacillus</taxon>
    </lineage>
</organism>
<sequence>MKKLALQRADFQNMDCNGEMTAKFFYEFQPLVVTIIITSEMEVKSYVPSGNAEGRQSGKTTVVFYTSIQSIPSRQPWMSRKIPSVSVMAVRLFHFRLSVPPLHDNRSTHEKVCSVNRLFSKELWHV</sequence>
<accession>A0A1B7KST5</accession>
<protein>
    <submittedName>
        <fullName evidence="1">Uncharacterized protein</fullName>
    </submittedName>
</protein>